<dbReference type="AlphaFoldDB" id="E3LVT5"/>
<dbReference type="eggNOG" id="ENOG502RFTN">
    <property type="taxonomic scope" value="Eukaryota"/>
</dbReference>
<dbReference type="Proteomes" id="UP000008281">
    <property type="component" value="Unassembled WGS sequence"/>
</dbReference>
<dbReference type="PANTHER" id="PTHR47533:SF5">
    <property type="entry name" value="AB HYDROLASE-1 DOMAIN-CONTAINING PROTEIN"/>
    <property type="match status" value="1"/>
</dbReference>
<dbReference type="EMBL" id="DS268416">
    <property type="protein sequence ID" value="EFP12498.1"/>
    <property type="molecule type" value="Genomic_DNA"/>
</dbReference>
<reference evidence="1" key="1">
    <citation type="submission" date="2007-07" db="EMBL/GenBank/DDBJ databases">
        <title>PCAP assembly of the Caenorhabditis remanei genome.</title>
        <authorList>
            <consortium name="The Caenorhabditis remanei Sequencing Consortium"/>
            <person name="Wilson R.K."/>
        </authorList>
    </citation>
    <scope>NUCLEOTIDE SEQUENCE [LARGE SCALE GENOMIC DNA]</scope>
    <source>
        <strain evidence="1">PB4641</strain>
    </source>
</reference>
<dbReference type="SUPFAM" id="SSF53474">
    <property type="entry name" value="alpha/beta-Hydrolases"/>
    <property type="match status" value="1"/>
</dbReference>
<dbReference type="InterPro" id="IPR029058">
    <property type="entry name" value="AB_hydrolase_fold"/>
</dbReference>
<gene>
    <name evidence="1" type="ORF">CRE_29584</name>
</gene>
<evidence type="ECO:0000313" key="1">
    <source>
        <dbReference type="EMBL" id="EFP12498.1"/>
    </source>
</evidence>
<dbReference type="Gene3D" id="3.40.50.1820">
    <property type="entry name" value="alpha/beta hydrolase"/>
    <property type="match status" value="1"/>
</dbReference>
<organism evidence="2">
    <name type="scientific">Caenorhabditis remanei</name>
    <name type="common">Caenorhabditis vulgaris</name>
    <dbReference type="NCBI Taxonomy" id="31234"/>
    <lineage>
        <taxon>Eukaryota</taxon>
        <taxon>Metazoa</taxon>
        <taxon>Ecdysozoa</taxon>
        <taxon>Nematoda</taxon>
        <taxon>Chromadorea</taxon>
        <taxon>Rhabditida</taxon>
        <taxon>Rhabditina</taxon>
        <taxon>Rhabditomorpha</taxon>
        <taxon>Rhabditoidea</taxon>
        <taxon>Rhabditidae</taxon>
        <taxon>Peloderinae</taxon>
        <taxon>Caenorhabditis</taxon>
    </lineage>
</organism>
<proteinExistence type="predicted"/>
<dbReference type="Pfam" id="PF06342">
    <property type="entry name" value="DUF1057"/>
    <property type="match status" value="1"/>
</dbReference>
<accession>E3LVT5</accession>
<dbReference type="InterPro" id="IPR010463">
    <property type="entry name" value="DUF1057"/>
</dbReference>
<dbReference type="PANTHER" id="PTHR47533">
    <property type="entry name" value="PROTEIN CBG21859"/>
    <property type="match status" value="1"/>
</dbReference>
<evidence type="ECO:0000313" key="2">
    <source>
        <dbReference type="Proteomes" id="UP000008281"/>
    </source>
</evidence>
<keyword evidence="2" id="KW-1185">Reference proteome</keyword>
<dbReference type="InParanoid" id="E3LVT5"/>
<dbReference type="FunFam" id="3.40.50.1820:FF:000493">
    <property type="entry name" value="Protein CBG12424"/>
    <property type="match status" value="1"/>
</dbReference>
<dbReference type="ESTHER" id="caere-e3lvt5">
    <property type="family name" value="Duf_1057"/>
</dbReference>
<sequence length="353" mass="39823">MATAVEIALAKQPYFDLNSLCKTVFVTYKAGPKLDKLVTVQSQYVDICNKPGVRGTVVSLAGSPGSHNDIKYMRDSFEKHNIRLVCTNWPGSEFVTGETHDDTCKCIVQLDSGGLRDSYTNEERNSYVKALMEKLGMKNVEKLIVMGHSRGGESALQMACILSEDRSWPLIGAVMINSPGFVMHRGISVRMGTINTLAYLIKLRWKMIDCVLFPVLDWFYNDFIGLRVADGKVSAAAILPMQTFAFEKQKASMDEMKKKPWVRMFYAYGSKDFLVAESDSEELAMYFKGDHYVIKDKKESEEAIPKIWNSYANGQPYVTANFTEEGHYLQKTYPEFLIQVLGGMFDVETKSSK</sequence>
<dbReference type="OrthoDB" id="6431331at2759"/>
<protein>
    <recommendedName>
        <fullName evidence="3">AB hydrolase-1 domain-containing protein</fullName>
    </recommendedName>
</protein>
<dbReference type="HOGENOM" id="CLU_903808_0_0_1"/>
<name>E3LVT5_CAERE</name>
<dbReference type="FunCoup" id="E3LVT5">
    <property type="interactions" value="1"/>
</dbReference>
<dbReference type="OMA" id="HNDIKYM"/>
<evidence type="ECO:0008006" key="3">
    <source>
        <dbReference type="Google" id="ProtNLM"/>
    </source>
</evidence>